<keyword evidence="2" id="KW-1185">Reference proteome</keyword>
<proteinExistence type="predicted"/>
<dbReference type="EMBL" id="JAYXHS010000002">
    <property type="protein sequence ID" value="MEC5386648.1"/>
    <property type="molecule type" value="Genomic_DNA"/>
</dbReference>
<name>A0ABU6K4C8_9RHOO</name>
<evidence type="ECO:0000313" key="2">
    <source>
        <dbReference type="Proteomes" id="UP001331561"/>
    </source>
</evidence>
<evidence type="ECO:0000313" key="1">
    <source>
        <dbReference type="EMBL" id="MEC5386648.1"/>
    </source>
</evidence>
<reference evidence="1 2" key="1">
    <citation type="submission" date="2024-01" db="EMBL/GenBank/DDBJ databases">
        <title>Uliginosibacterium soil sp. nov.</title>
        <authorList>
            <person name="Lv Y."/>
        </authorList>
    </citation>
    <scope>NUCLEOTIDE SEQUENCE [LARGE SCALE GENOMIC DNA]</scope>
    <source>
        <strain evidence="1 2">H3</strain>
    </source>
</reference>
<gene>
    <name evidence="1" type="ORF">VVD49_13005</name>
</gene>
<comment type="caution">
    <text evidence="1">The sequence shown here is derived from an EMBL/GenBank/DDBJ whole genome shotgun (WGS) entry which is preliminary data.</text>
</comment>
<dbReference type="Proteomes" id="UP001331561">
    <property type="component" value="Unassembled WGS sequence"/>
</dbReference>
<protein>
    <submittedName>
        <fullName evidence="1">Uncharacterized protein</fullName>
    </submittedName>
</protein>
<accession>A0ABU6K4C8</accession>
<sequence length="171" mass="18459">MQAYNLANGDMVLRADTANGVAGELIAVRTDLGRRVVAWRPVAPIPANPDHRFFCHGYALDTYTRHGYTVTSGTDMTIVLSDEYNLIGGLDTNAAQNNDIVVFWGPTNRGRAIKHSAKLTGVIFNPGGGIDSSLTTTNSKTGTGALKISVSLDTVRNDYPTCDLIQIYRRG</sequence>
<organism evidence="1 2">
    <name type="scientific">Uliginosibacterium silvisoli</name>
    <dbReference type="NCBI Taxonomy" id="3114758"/>
    <lineage>
        <taxon>Bacteria</taxon>
        <taxon>Pseudomonadati</taxon>
        <taxon>Pseudomonadota</taxon>
        <taxon>Betaproteobacteria</taxon>
        <taxon>Rhodocyclales</taxon>
        <taxon>Zoogloeaceae</taxon>
        <taxon>Uliginosibacterium</taxon>
    </lineage>
</organism>
<dbReference type="RefSeq" id="WP_327599607.1">
    <property type="nucleotide sequence ID" value="NZ_JAYXHS010000002.1"/>
</dbReference>